<keyword evidence="3" id="KW-1185">Reference proteome</keyword>
<sequence>MASRPHLCLSFLSGFLLYRLTSAPGTGQPNRLDVLLRSTLGYQGGVSLKFSLGRWRVHLHHWLYLSVIAGFSSGSPLVQSFCLGGSLQGVVDYTDWWNVVSYNYPKNRKL</sequence>
<name>A0ABQ6M5D1_9STRA</name>
<protein>
    <submittedName>
        <fullName evidence="2">Uncharacterized protein</fullName>
    </submittedName>
</protein>
<feature type="chain" id="PRO_5047126667" evidence="1">
    <location>
        <begin position="24"/>
        <end position="110"/>
    </location>
</feature>
<dbReference type="Proteomes" id="UP001165060">
    <property type="component" value="Unassembled WGS sequence"/>
</dbReference>
<evidence type="ECO:0000313" key="3">
    <source>
        <dbReference type="Proteomes" id="UP001165060"/>
    </source>
</evidence>
<evidence type="ECO:0000313" key="2">
    <source>
        <dbReference type="EMBL" id="GMI19788.1"/>
    </source>
</evidence>
<feature type="signal peptide" evidence="1">
    <location>
        <begin position="1"/>
        <end position="23"/>
    </location>
</feature>
<dbReference type="EMBL" id="BRYB01005049">
    <property type="protein sequence ID" value="GMI19788.1"/>
    <property type="molecule type" value="Genomic_DNA"/>
</dbReference>
<gene>
    <name evidence="2" type="ORF">TeGR_g14630</name>
</gene>
<organism evidence="2 3">
    <name type="scientific">Tetraparma gracilis</name>
    <dbReference type="NCBI Taxonomy" id="2962635"/>
    <lineage>
        <taxon>Eukaryota</taxon>
        <taxon>Sar</taxon>
        <taxon>Stramenopiles</taxon>
        <taxon>Ochrophyta</taxon>
        <taxon>Bolidophyceae</taxon>
        <taxon>Parmales</taxon>
        <taxon>Triparmaceae</taxon>
        <taxon>Tetraparma</taxon>
    </lineage>
</organism>
<evidence type="ECO:0000256" key="1">
    <source>
        <dbReference type="SAM" id="SignalP"/>
    </source>
</evidence>
<comment type="caution">
    <text evidence="2">The sequence shown here is derived from an EMBL/GenBank/DDBJ whole genome shotgun (WGS) entry which is preliminary data.</text>
</comment>
<accession>A0ABQ6M5D1</accession>
<proteinExistence type="predicted"/>
<reference evidence="2 3" key="1">
    <citation type="journal article" date="2023" name="Commun. Biol.">
        <title>Genome analysis of Parmales, the sister group of diatoms, reveals the evolutionary specialization of diatoms from phago-mixotrophs to photoautotrophs.</title>
        <authorList>
            <person name="Ban H."/>
            <person name="Sato S."/>
            <person name="Yoshikawa S."/>
            <person name="Yamada K."/>
            <person name="Nakamura Y."/>
            <person name="Ichinomiya M."/>
            <person name="Sato N."/>
            <person name="Blanc-Mathieu R."/>
            <person name="Endo H."/>
            <person name="Kuwata A."/>
            <person name="Ogata H."/>
        </authorList>
    </citation>
    <scope>NUCLEOTIDE SEQUENCE [LARGE SCALE GENOMIC DNA]</scope>
</reference>
<keyword evidence="1" id="KW-0732">Signal</keyword>